<feature type="domain" description="DUF11" evidence="2">
    <location>
        <begin position="3766"/>
        <end position="3866"/>
    </location>
</feature>
<dbReference type="InterPro" id="IPR047589">
    <property type="entry name" value="DUF11_rpt"/>
</dbReference>
<feature type="compositionally biased region" description="Polar residues" evidence="1">
    <location>
        <begin position="1234"/>
        <end position="1243"/>
    </location>
</feature>
<feature type="domain" description="DUF11" evidence="2">
    <location>
        <begin position="4275"/>
        <end position="4392"/>
    </location>
</feature>
<dbReference type="Gene3D" id="2.60.40.1170">
    <property type="entry name" value="Mu homology domain, subdomain B"/>
    <property type="match status" value="1"/>
</dbReference>
<feature type="domain" description="DUF11" evidence="2">
    <location>
        <begin position="2746"/>
        <end position="2852"/>
    </location>
</feature>
<feature type="domain" description="DUF11" evidence="2">
    <location>
        <begin position="4531"/>
        <end position="4637"/>
    </location>
</feature>
<dbReference type="NCBIfam" id="TIGR04131">
    <property type="entry name" value="Bac_Flav_CTERM"/>
    <property type="match status" value="1"/>
</dbReference>
<gene>
    <name evidence="3" type="ORF">KE626_15415</name>
</gene>
<feature type="domain" description="DUF11" evidence="2">
    <location>
        <begin position="4404"/>
        <end position="4513"/>
    </location>
</feature>
<dbReference type="PANTHER" id="PTHR34819:SF3">
    <property type="entry name" value="CELL SURFACE PROTEIN"/>
    <property type="match status" value="1"/>
</dbReference>
<feature type="domain" description="DUF11" evidence="2">
    <location>
        <begin position="1344"/>
        <end position="1457"/>
    </location>
</feature>
<dbReference type="InterPro" id="IPR013783">
    <property type="entry name" value="Ig-like_fold"/>
</dbReference>
<feature type="domain" description="DUF11" evidence="2">
    <location>
        <begin position="4147"/>
        <end position="4255"/>
    </location>
</feature>
<evidence type="ECO:0000313" key="4">
    <source>
        <dbReference type="Proteomes" id="UP000676386"/>
    </source>
</evidence>
<feature type="region of interest" description="Disordered" evidence="1">
    <location>
        <begin position="622"/>
        <end position="647"/>
    </location>
</feature>
<feature type="domain" description="DUF11" evidence="2">
    <location>
        <begin position="1116"/>
        <end position="1243"/>
    </location>
</feature>
<sequence length="5385" mass="540541">MKRIFPVCVLVFLYLVLAIESFGEGSKDMYPSGALGNRAYMTSSSTATSSLIGNIYNPGRMFVYAKAGEVIYIGSSAQGIGSGTTRLVAPNGTSYNTGSSTITGRINNRAEELAGPSALAVGGYSAYSRTVLATEEGIWTIEFGPPNPASTSLGTGFSPPAANAAWTTANQNAVSTLALIVAWDITVASGGVAQSGRAYVNIFTGNAGTASSAFYGKFNVLTKDGFTYTAAGNGIQPFLFAFFVNNKGTRDKTTGVPVYKSVDLGSVTSSNGAYSFHNPTLPDDATNITQKLFYNAPDNTLPSSASLWSGGAAATTWLISTPINPVVSLVFFTGREGTPGRSGTPPLGGGYVHFTANQNGNFKISIDVNNNGSTADPVDRIITGSSVSGDNAILWDGKNGLGADVASGTNITVSVVLFSGEVHFPYMDVENNVNGINITRTNGSNAPDPTVYWNDELLGSGVGAPVPVNASASPGVNSTLNGHRYTNSYGDNSLLDTWAYIFSAPQVASVTVKQYQADLEVVNNIPSLTAICAGKPITYTTILRNNGPDSANGARYIFSFPAQLANVVVTPVVSGNAVIVTSAITGNAYNATVNLPNGATISYTITGTLTDVPVGGNLITKSSALRPPDVTDPDATSAASGNPVDPDIECNGAPSGAGCNNIKTSSIPVSTAIGSNIVNASQSICIGSTPSPLTGNAITGSPVYLWQSSITSATAGFAPATGTNNGKDYTPAALPQSTWYRRIVNSGSCSDTSAAIMITVNPLLLPGVIAGNQTFCGNGDPVAFTQTTPATGGSGTYTYRWQSSVNNNTFNDIAGATLVTYDAPAVSQTTYFRRIVSSTGSGCADMISDTLTVLINAVPTIAAAGGDQQLCDVNATTLSGNTPVTGTGGWRQLSGPNTALIADTALPNAGITGLTSGTYAFVWTIRNGVCAPSTDTVLITIAPLPSAASAGDDQALCNASTTTLTGNIPVNGTGTWTTISSPASPVFANANLGTTGIQGLQPGVYQLKWTISSGACASTADTMQITVNALPTTANAGPDQTKNNSGLFNMNANTATSGTGAWAVVGGAGSIADPSNPNTTVTLQPNTTATLTWSVTNGNCPPSADTVVLRYVRQADLKVTKTDAGNTYKAGGPVTYTITVENLGPSDVSGFQIQDVLPSKMQNATWTSAVNGVGVSVSPASGSGPAVSTTGNLPFAAGNQIVITVKGIVDPAALGGDSMVNQAIVPIPLETPDPNESNNTSTVKGIVPNNPPVAADDQYTTLRDVPVQGNVLTNDSDPEHGALTASLVSGPSNGILQLNPDGTFTYTPNPGYTGTDSYVYNACDDKGACSPATATIEVKPAVLDLSVSKAATPANAGAGEALSYTITVTNNGPSKLLATETFTVADSLPQGFVANSYTPSAGTYTPASGQWTGVALAPGQTVSLVIAGEVSAAYTGNELSNRVITKPPPGTTDPTPADTTIVTPVTRKVEVVVTKTDNTTLYTPGTTVTYNVAYTNNGPSDVLQLQVTDPLPAGITTASWNYAFTAGSQPNGQGTGAIDQKWDLPAGAGVIYTLTMVIPSNFTGPLVNKATAIVPPGYTNINPAANTATDTDTAAPRYNVTITKDGPASEIAGTSISYHLQIMNTGPSDLPAAVVSDILPSFVQNATWTVTPSGTATADVSNGNGHVVFTAKLPAGSANKLDVTITGTLSAAATGSFENIATVNIPGQPVITSNNVITTVQNQTGLNITKESTPAGNVTAGEAIQYKISVTNNGPSNATGVVITDVIPAVIQNPQWQAAGSGGAVVTGAAAGSGSNINTTADIPAGAPNVIIVTVSGTVSAAAKDTIMNTATAGTPAGPSVTAGSEVKVLNKPGLQIVKTGPGTADAGTKVNYTITVTNNGPSDAVNATVTDVLSSTLTGVSWTATAAGSATVTGGASGNNNNILVTGDIPAGAGNNIIIRVTGILITEASGTITNTAKVQVNNDSPVPSNEIVTTINNKPGLVISKSGPAAASAGERITYTIEVSNTGPSDAFNAQLRDTLSAFLKDLQVQVNSHGKTTVASAVISNSILQLSGDFPVGDTNYAVILLSGVIDPAFKGQIPNQAFIYAANNTSVASDRVITIVTSDPKLIINKNGPDTVAAGQLITYKLLVTNTGLSDAQNITIHDIVATLSGVSWNATPGGIASVTGGASGSGNTIAVNGTIPAGTGNYIAITIVGKVSPGAAGQLSNAATADGPGIPPVHSDTVITNVLNKPQLQISKTGPQNAVGGERMMYTLDITNSGPSNATAVNIADVVPAAVQHLDWTAVASGGAVISGPASGNTNNVTVTANIPADTGRIRITINGTFDPAAAGTITNTATAGVSGGTPVSASLQTNITNEPALSIDKSGPATIHAGEQITYTLVATNTGLSDAKEIFIQDVIAAQVSNVSWTTSVVGNAAVTTGATGTGNSLLISGDLAAGSGNHIFVTVTGTVSPDFIGTLRNDAAIYQKGRDTTKSEIVNTTVTSASALQLAKSAPDTLAAGSAITYTVVITNNGPSNAKQVTISDVVPGSVKNVTWTAVSNGEAAVTGGAGSGNNISFTGDIEAGTGNSILLTIEGTIDPAFTGDINNTATATITGQPPFTSNDAVTHVVNTPGVSISKSGPAQSPAGADISWIITVTNNGPSDAIGIVVKDTIPNGVTNVSWTTVNNGAGLVTAGGTGSGNTISVTGNVPAGAGNTIQVMVTGNVLSSYSGAPLVNRAVAVVPGQPVTSDTVSTTITNNPGLQVVKTGPGAISAGEKVTYTITITNNGPSDAVNVAIADVLDPALLSPHWTAATTGAGTSMNNTEDTVNINTTGNIPAGPGHSIVITLTGVLNPDFTGTQLVNTASATPPGLPGVSSTVTSTVTRKADLQIIKSGPANAIAGEQVTYNITITNRGPSNVKGVEIADIIPPGIINASWTAIATGAGAAVSVASGTGDVATTADIPAGSGTITIVISAQVNPGALTGAIDNTATATPPAGVTDNTPATSTVTTNVTRAADLVIVKSGPANRNAGQHITWQLVVTNRGISDVSNAVITDVVPNFATISSVTTSTRGNATAGVPVIVDKNITLSADIAAGAGNEVIVTINGQVMSEAIGTLTNTATVTPPADVTETIPANNTSSISTNVTSDVGLQLSKSGPATVNVGDTIHYDIELTNTGLSVADNIAIADLVPADISAVTWTAVPIGTASVSIPGGSGNNINLTGMLGGDQSGTILISIKGLVSATSASTITNVVTATFGGVKSSQVVTSVNKTANLRISKTAPSAIAAGQPITYVIKVNNAGPADVTGATIADAIPAGITNLTWTAAATNGASVTPGSGTGNTVSLLADIRANTDTITLVVKGMVDVGFTGTLTNTATATPPVGVTNPVPAIATVNTVVTSQPGLVLVKSGPAEIAAGTAITYRLELRNNGPSNATNVKLQDVIPAEILNATWVGTGNGTTSSGSGNVDVTRDVPVDSVITVLVSGMTDPAFNGVMTNIAVANGNGQTVNSNVVNTNVISRPSLQISKAGPANLAAGQSVSYVVKVTNNGPSTANNITIADVIPAAIKNAVWNATAGGSAAITGGNVSNKPGNVVLTGSIPAGAANSILVTINGIVDAAYSGMLTNIASVTPENGQPITATAISEITVNPGIRLVKSAPDSANAGSRITYTIDAYNDGPSDAAGIVLADSLPVQLQQVVWSATAAGNAVISGGNVTGKTGNVVITANIPAGTGNVIHIQVSGIIDPAYAGELSNTATADVNGKIVPSNDVTTEVVNRVAIRLVKTGPARANAGAQITYTLVLDNGGPSDASAITVSDILPATIQNPVWSATASGAANINGGNISGRTGNVSFVANVPTGTNNRVLVSITGTIAPSFTGTVTNTGGYTINGLPEVPSNPVVTTVAASPGLQLRKTGPDTLAAGRKITYVLQASNNGPSDANNITISDNVPAGIQQVSWTATAATGAAILGSATGYTNNVSVNGNIPVGGSIVVTITGTIVAGQTGSILNKASLLFNATEAAKDSVNTRIINVPGVSVTKSGPHTIDAGSNVTYNIDVVNAGPSDLVNALVKDIVPAQIKNVSWNITLEGGATLAASTPVTGTGSLISFHGNVPAGNTNAIHILVTGTADPDFTGVITNVATATDANGKEYTGSVTTDVQRLAQMAITKSGPAKLDAGEVISYLVTATNLGPSNANGITITDVVPATITDVTWAAVANGNAVIIGPAAGTGSSIAVKGNIPGGTANNIQLTINGKIPANTTATSISNAAALKQPDSSIITSDPVVTTIQRKTNISIVKQAPSAANAGDSLSYTITVSNTGPSDATDVAISDIVTDTLTGVRWCAIATGAAQVTGSTAGSGNQVNIHAVIPAGVNNVVTIQITGRIAPGFIGTLTNRASATSNGEQFPSNTTTTNVTPRSAFTITKTGPAVVNAGDSIKYVVTVLNAGPSDATGITITDIVPATITGVSWVATAGGSAATTSAAAGTGNNIAVKGNIPAGTGNNIILQISGMIPANTTAADVSNTASLTKPDNTTISSTQVITTIGRKYQLRINKQAPATGIAGDSLKYTITVTNDGPSDATGVKISDIVSDTLSGVSWTATATGNAQITGNSSGSGDVTLTGNINAGTGNAINIQIAGKINPAFSGTITNTASATDINNRIVTATASTVVNTQSALSIVKTGSAQVNAGDTIHYVITASNAGPSNAAGVSIADQVPAAVVNVSWTAVANGTSQLAGGATGSGNNVLVKGDIDAGAGNTIVVNITGVVAPGTTTNVSNIAVLKPVTGDSIPSTPVVTVVTQQPALRIVKQAAANAVAGDSLKYTITVTNDGPSDATGVKISDIVSDTLSGVSWTATATGNAQITGNSSGSGDVTLTGNINAGTGNAINIQIAGKIDPAFKGSIINIASATDVNNKTVTSTVTTQVSSQSQLRITKTGTRQVNAGDTIRYVITASNAGPSSAQGVTITDLVPAVIGKVTWTAVANGTSQLTGGSGGSGNNVMVKGNLDAGNGNTIQINITGVVPADATVTSVSNTAILQPETGSPIPTDPVETIVIPAVKTADLSVTKSGPVSLQRNDSITYVLVAANAGPAAANGAVITDILPVSIEGAYAVVQSVTGGAGDIQITNTGNVIRATVGNFPAGANVRITIRGKVVTTTQLRNQAVIATPEGITDGNQQNNTSATVITDVKELPMADLQVQKALVNTTPLQVGGKAEFVITLNNAGPFTAPVIRVKDTLSGNLDIINGFDASAGEVSYDPGSKILTWTLDSLRVTQTATLKYAARVTNTGDVVNSATAASLLPDPDLSNNRATSKVITVTGDDILIPNVITPNGDGKNDKFVIIGISRYPNSSLFIYNRWGNMVYQSKNYQNEWNGKDLNEGTYYYILKLNTPNGERSYKGWIELLR</sequence>
<dbReference type="Pfam" id="PF01345">
    <property type="entry name" value="DUF11"/>
    <property type="match status" value="29"/>
</dbReference>
<feature type="domain" description="DUF11" evidence="2">
    <location>
        <begin position="1726"/>
        <end position="1833"/>
    </location>
</feature>
<feature type="domain" description="DUF11" evidence="2">
    <location>
        <begin position="3892"/>
        <end position="3998"/>
    </location>
</feature>
<protein>
    <submittedName>
        <fullName evidence="3">DUF11 domain-containing protein</fullName>
    </submittedName>
</protein>
<dbReference type="NCBIfam" id="TIGR01451">
    <property type="entry name" value="B_ant_repeat"/>
    <property type="match status" value="30"/>
</dbReference>
<feature type="domain" description="DUF11" evidence="2">
    <location>
        <begin position="3259"/>
        <end position="3363"/>
    </location>
</feature>
<feature type="domain" description="DUF11" evidence="2">
    <location>
        <begin position="2237"/>
        <end position="2341"/>
    </location>
</feature>
<feature type="domain" description="DUF11" evidence="2">
    <location>
        <begin position="3002"/>
        <end position="3126"/>
    </location>
</feature>
<feature type="domain" description="DUF11" evidence="2">
    <location>
        <begin position="3638"/>
        <end position="3753"/>
    </location>
</feature>
<dbReference type="Gene3D" id="2.60.40.10">
    <property type="entry name" value="Immunoglobulins"/>
    <property type="match status" value="6"/>
</dbReference>
<feature type="domain" description="DUF11" evidence="2">
    <location>
        <begin position="1985"/>
        <end position="2087"/>
    </location>
</feature>
<feature type="domain" description="DUF11" evidence="2">
    <location>
        <begin position="4785"/>
        <end position="4896"/>
    </location>
</feature>
<evidence type="ECO:0000259" key="2">
    <source>
        <dbReference type="Pfam" id="PF01345"/>
    </source>
</evidence>
<feature type="domain" description="DUF11" evidence="2">
    <location>
        <begin position="3508"/>
        <end position="3623"/>
    </location>
</feature>
<dbReference type="InterPro" id="IPR001434">
    <property type="entry name" value="OmcB-like_DUF11"/>
</dbReference>
<dbReference type="Pfam" id="PF13585">
    <property type="entry name" value="CHU_C"/>
    <property type="match status" value="1"/>
</dbReference>
<keyword evidence="4" id="KW-1185">Reference proteome</keyword>
<dbReference type="InterPro" id="IPR026341">
    <property type="entry name" value="T9SS_type_B"/>
</dbReference>
<comment type="caution">
    <text evidence="3">The sequence shown here is derived from an EMBL/GenBank/DDBJ whole genome shotgun (WGS) entry which is preliminary data.</text>
</comment>
<dbReference type="Pfam" id="PF17963">
    <property type="entry name" value="Big_9"/>
    <property type="match status" value="1"/>
</dbReference>
<reference evidence="3 4" key="1">
    <citation type="submission" date="2021-04" db="EMBL/GenBank/DDBJ databases">
        <title>Chitinophaga sp. nov., isolated from the rhizosphere soil.</title>
        <authorList>
            <person name="He S."/>
        </authorList>
    </citation>
    <scope>NUCLEOTIDE SEQUENCE [LARGE SCALE GENOMIC DNA]</scope>
    <source>
        <strain evidence="3 4">2R12</strain>
    </source>
</reference>
<name>A0ABS5J0W3_9BACT</name>
<feature type="domain" description="DUF11" evidence="2">
    <location>
        <begin position="5175"/>
        <end position="5294"/>
    </location>
</feature>
<feature type="domain" description="DUF11" evidence="2">
    <location>
        <begin position="2872"/>
        <end position="2992"/>
    </location>
</feature>
<dbReference type="RefSeq" id="WP_211973800.1">
    <property type="nucleotide sequence ID" value="NZ_CBFHAM010000049.1"/>
</dbReference>
<proteinExistence type="predicted"/>
<dbReference type="InterPro" id="IPR051172">
    <property type="entry name" value="Chlamydia_OmcB"/>
</dbReference>
<feature type="domain" description="DUF11" evidence="2">
    <location>
        <begin position="4018"/>
        <end position="4128"/>
    </location>
</feature>
<feature type="domain" description="DUF11" evidence="2">
    <location>
        <begin position="2619"/>
        <end position="2702"/>
    </location>
</feature>
<dbReference type="PANTHER" id="PTHR34819">
    <property type="entry name" value="LARGE CYSTEINE-RICH PERIPLASMIC PROTEIN OMCB"/>
    <property type="match status" value="1"/>
</dbReference>
<feature type="domain" description="DUF11" evidence="2">
    <location>
        <begin position="1855"/>
        <end position="1973"/>
    </location>
</feature>
<feature type="domain" description="DUF11" evidence="2">
    <location>
        <begin position="2363"/>
        <end position="2478"/>
    </location>
</feature>
<feature type="domain" description="DUF11" evidence="2">
    <location>
        <begin position="1471"/>
        <end position="1589"/>
    </location>
</feature>
<evidence type="ECO:0000313" key="3">
    <source>
        <dbReference type="EMBL" id="MBS0028708.1"/>
    </source>
</evidence>
<feature type="domain" description="DUF11" evidence="2">
    <location>
        <begin position="4657"/>
        <end position="4768"/>
    </location>
</feature>
<dbReference type="EMBL" id="JAGTXB010000006">
    <property type="protein sequence ID" value="MBS0028708.1"/>
    <property type="molecule type" value="Genomic_DNA"/>
</dbReference>
<feature type="region of interest" description="Disordered" evidence="1">
    <location>
        <begin position="1231"/>
        <end position="1255"/>
    </location>
</feature>
<feature type="domain" description="DUF11" evidence="2">
    <location>
        <begin position="3395"/>
        <end position="3487"/>
    </location>
</feature>
<evidence type="ECO:0000256" key="1">
    <source>
        <dbReference type="SAM" id="MobiDB-lite"/>
    </source>
</evidence>
<feature type="domain" description="DUF11" evidence="2">
    <location>
        <begin position="4911"/>
        <end position="5022"/>
    </location>
</feature>
<dbReference type="Proteomes" id="UP000676386">
    <property type="component" value="Unassembled WGS sequence"/>
</dbReference>
<accession>A0ABS5J0W3</accession>
<feature type="domain" description="DUF11" evidence="2">
    <location>
        <begin position="2491"/>
        <end position="2610"/>
    </location>
</feature>
<organism evidence="3 4">
    <name type="scientific">Chitinophaga hostae</name>
    <dbReference type="NCBI Taxonomy" id="2831022"/>
    <lineage>
        <taxon>Bacteria</taxon>
        <taxon>Pseudomonadati</taxon>
        <taxon>Bacteroidota</taxon>
        <taxon>Chitinophagia</taxon>
        <taxon>Chitinophagales</taxon>
        <taxon>Chitinophagaceae</taxon>
        <taxon>Chitinophaga</taxon>
    </lineage>
</organism>
<feature type="domain" description="DUF11" evidence="2">
    <location>
        <begin position="5042"/>
        <end position="5163"/>
    </location>
</feature>